<keyword evidence="16" id="KW-1185">Reference proteome</keyword>
<dbReference type="SUPFAM" id="SSF53448">
    <property type="entry name" value="Nucleotide-diphospho-sugar transferases"/>
    <property type="match status" value="1"/>
</dbReference>
<evidence type="ECO:0000256" key="3">
    <source>
        <dbReference type="ARBA" id="ARBA00022490"/>
    </source>
</evidence>
<dbReference type="GO" id="GO:0046872">
    <property type="term" value="F:metal ion binding"/>
    <property type="evidence" value="ECO:0007669"/>
    <property type="project" value="UniProtKB-KW"/>
</dbReference>
<evidence type="ECO:0000256" key="13">
    <source>
        <dbReference type="ARBA" id="ARBA00057883"/>
    </source>
</evidence>
<evidence type="ECO:0000313" key="16">
    <source>
        <dbReference type="Proteomes" id="UP000193411"/>
    </source>
</evidence>
<keyword evidence="7" id="KW-0325">Glycoprotein</keyword>
<dbReference type="GO" id="GO:0008466">
    <property type="term" value="F:glycogenin glucosyltransferase activity"/>
    <property type="evidence" value="ECO:0007669"/>
    <property type="project" value="UniProtKB-EC"/>
</dbReference>
<evidence type="ECO:0000256" key="12">
    <source>
        <dbReference type="ARBA" id="ARBA00052293"/>
    </source>
</evidence>
<keyword evidence="3" id="KW-0963">Cytoplasm</keyword>
<accession>A0A1Y2HKF1</accession>
<evidence type="ECO:0000256" key="6">
    <source>
        <dbReference type="ARBA" id="ARBA00023056"/>
    </source>
</evidence>
<dbReference type="EMBL" id="MCFL01000024">
    <property type="protein sequence ID" value="ORZ35098.1"/>
    <property type="molecule type" value="Genomic_DNA"/>
</dbReference>
<dbReference type="GO" id="GO:0005737">
    <property type="term" value="C:cytoplasm"/>
    <property type="evidence" value="ECO:0007669"/>
    <property type="project" value="UniProtKB-SubCell"/>
</dbReference>
<organism evidence="15 16">
    <name type="scientific">Catenaria anguillulae PL171</name>
    <dbReference type="NCBI Taxonomy" id="765915"/>
    <lineage>
        <taxon>Eukaryota</taxon>
        <taxon>Fungi</taxon>
        <taxon>Fungi incertae sedis</taxon>
        <taxon>Blastocladiomycota</taxon>
        <taxon>Blastocladiomycetes</taxon>
        <taxon>Blastocladiales</taxon>
        <taxon>Catenariaceae</taxon>
        <taxon>Catenaria</taxon>
    </lineage>
</organism>
<evidence type="ECO:0000256" key="8">
    <source>
        <dbReference type="ARBA" id="ARBA00023211"/>
    </source>
</evidence>
<evidence type="ECO:0000256" key="10">
    <source>
        <dbReference type="ARBA" id="ARBA00038934"/>
    </source>
</evidence>
<feature type="compositionally biased region" description="Polar residues" evidence="14">
    <location>
        <begin position="740"/>
        <end position="756"/>
    </location>
</feature>
<reference evidence="15 16" key="1">
    <citation type="submission" date="2016-07" db="EMBL/GenBank/DDBJ databases">
        <title>Pervasive Adenine N6-methylation of Active Genes in Fungi.</title>
        <authorList>
            <consortium name="DOE Joint Genome Institute"/>
            <person name="Mondo S.J."/>
            <person name="Dannebaum R.O."/>
            <person name="Kuo R.C."/>
            <person name="Labutti K."/>
            <person name="Haridas S."/>
            <person name="Kuo A."/>
            <person name="Salamov A."/>
            <person name="Ahrendt S.R."/>
            <person name="Lipzen A."/>
            <person name="Sullivan W."/>
            <person name="Andreopoulos W.B."/>
            <person name="Clum A."/>
            <person name="Lindquist E."/>
            <person name="Daum C."/>
            <person name="Ramamoorthy G.K."/>
            <person name="Gryganskyi A."/>
            <person name="Culley D."/>
            <person name="Magnuson J.K."/>
            <person name="James T.Y."/>
            <person name="O'Malley M.A."/>
            <person name="Stajich J.E."/>
            <person name="Spatafora J.W."/>
            <person name="Visel A."/>
            <person name="Grigoriev I.V."/>
        </authorList>
    </citation>
    <scope>NUCLEOTIDE SEQUENCE [LARGE SCALE GENOMIC DNA]</scope>
    <source>
        <strain evidence="15 16">PL171</strain>
    </source>
</reference>
<proteinExistence type="inferred from homology"/>
<dbReference type="STRING" id="765915.A0A1Y2HKF1"/>
<feature type="compositionally biased region" description="Low complexity" evidence="14">
    <location>
        <begin position="673"/>
        <end position="708"/>
    </location>
</feature>
<evidence type="ECO:0000256" key="11">
    <source>
        <dbReference type="ARBA" id="ARBA00050886"/>
    </source>
</evidence>
<dbReference type="EC" id="2.4.1.186" evidence="10"/>
<comment type="subcellular location">
    <subcellularLocation>
        <location evidence="2">Cytoplasm</location>
    </subcellularLocation>
</comment>
<keyword evidence="4" id="KW-0808">Transferase</keyword>
<keyword evidence="8" id="KW-0464">Manganese</keyword>
<feature type="region of interest" description="Disordered" evidence="14">
    <location>
        <begin position="457"/>
        <end position="726"/>
    </location>
</feature>
<dbReference type="Gene3D" id="3.90.550.10">
    <property type="entry name" value="Spore Coat Polysaccharide Biosynthesis Protein SpsA, Chain A"/>
    <property type="match status" value="1"/>
</dbReference>
<comment type="catalytic activity">
    <reaction evidence="12">
        <text>L-tyrosyl-[glycogenin] + UDP-alpha-D-glucose = alpha-D-glucosyl-L-tyrosyl-[glycogenin] + UDP + H(+)</text>
        <dbReference type="Rhea" id="RHEA:23360"/>
        <dbReference type="Rhea" id="RHEA-COMP:14604"/>
        <dbReference type="Rhea" id="RHEA-COMP:14605"/>
        <dbReference type="ChEBI" id="CHEBI:15378"/>
        <dbReference type="ChEBI" id="CHEBI:46858"/>
        <dbReference type="ChEBI" id="CHEBI:58223"/>
        <dbReference type="ChEBI" id="CHEBI:58885"/>
        <dbReference type="ChEBI" id="CHEBI:140573"/>
        <dbReference type="EC" id="2.4.1.186"/>
    </reaction>
</comment>
<dbReference type="OrthoDB" id="2014201at2759"/>
<evidence type="ECO:0000256" key="7">
    <source>
        <dbReference type="ARBA" id="ARBA00023180"/>
    </source>
</evidence>
<feature type="compositionally biased region" description="Low complexity" evidence="14">
    <location>
        <begin position="609"/>
        <end position="629"/>
    </location>
</feature>
<dbReference type="InterPro" id="IPR050587">
    <property type="entry name" value="GNT1/Glycosyltrans_8"/>
</dbReference>
<feature type="region of interest" description="Disordered" evidence="14">
    <location>
        <begin position="330"/>
        <end position="356"/>
    </location>
</feature>
<dbReference type="Pfam" id="PF01501">
    <property type="entry name" value="Glyco_transf_8"/>
    <property type="match status" value="1"/>
</dbReference>
<feature type="compositionally biased region" description="Low complexity" evidence="14">
    <location>
        <begin position="480"/>
        <end position="517"/>
    </location>
</feature>
<comment type="cofactor">
    <cofactor evidence="1">
        <name>Mn(2+)</name>
        <dbReference type="ChEBI" id="CHEBI:29035"/>
    </cofactor>
</comment>
<comment type="catalytic activity">
    <reaction evidence="11">
        <text>[1,4-alpha-D-glucosyl](n)-L-tyrosyl-[glycogenin] + UDP-alpha-D-glucose = [1,4-alpha-D-glucosyl](n+1)-L-tyrosyl-[glycogenin] + UDP + H(+)</text>
        <dbReference type="Rhea" id="RHEA:56560"/>
        <dbReference type="Rhea" id="RHEA-COMP:14606"/>
        <dbReference type="Rhea" id="RHEA-COMP:14607"/>
        <dbReference type="ChEBI" id="CHEBI:15378"/>
        <dbReference type="ChEBI" id="CHEBI:58223"/>
        <dbReference type="ChEBI" id="CHEBI:58885"/>
        <dbReference type="ChEBI" id="CHEBI:140574"/>
        <dbReference type="EC" id="2.4.1.186"/>
    </reaction>
</comment>
<comment type="similarity">
    <text evidence="9">Belongs to the glycosyltransferase 8 family. Glycogenin subfamily.</text>
</comment>
<feature type="compositionally biased region" description="Low complexity" evidence="14">
    <location>
        <begin position="555"/>
        <end position="598"/>
    </location>
</feature>
<comment type="function">
    <text evidence="13">Self-glucosylating initiator of glycogen synthesis. It catalyzes the formation of a short alpha (1,4)-glucosyl chain covalently attached via a glucose 1-O-tyrosyl linkage to internal tyrosine residues and these chains act as primers for the elongation reaction catalyzed by glycogen synthase.</text>
</comment>
<dbReference type="InterPro" id="IPR029044">
    <property type="entry name" value="Nucleotide-diphossugar_trans"/>
</dbReference>
<evidence type="ECO:0000256" key="5">
    <source>
        <dbReference type="ARBA" id="ARBA00022723"/>
    </source>
</evidence>
<keyword evidence="5" id="KW-0479">Metal-binding</keyword>
<evidence type="ECO:0000256" key="4">
    <source>
        <dbReference type="ARBA" id="ARBA00022679"/>
    </source>
</evidence>
<evidence type="ECO:0000256" key="2">
    <source>
        <dbReference type="ARBA" id="ARBA00004496"/>
    </source>
</evidence>
<name>A0A1Y2HKF1_9FUNG</name>
<dbReference type="AlphaFoldDB" id="A0A1Y2HKF1"/>
<evidence type="ECO:0000256" key="14">
    <source>
        <dbReference type="SAM" id="MobiDB-lite"/>
    </source>
</evidence>
<sequence length="839" mass="87096">MPVTPHPSSPPQASASTSPRFAYATLITSESYLVGALVLAASLRATGTPHELVCMYDPALTPGALDRLRDEYDHIVPITPLRSNDHANLRLLGRPDLDVTFSKLNVWKLTQYAKVVFLDADTLVNEGANIDDLFERDELSAAPDCGWPDIFNSGLFVLKPSIATFNRLVAFAASRGSWDGGDQGLLNDFFSDWNTTPGRRLPFVYNVTPTSVYTYAPAFERFQNDIKVIHFAGPNKPWTYALDPQGAPLGKSSTPHGGVLHKLVVKWWAVFSTRASDWGYLLGAGSYGTLYDNTGYTSSANSPRFGGPIGGWGHGATFGDMSSSRYAHGKCNGQTPTFRRRKSSPTTSAAGGKTSPGIPENFAEALLTDGSVALIGAVPLSPTGYVAYSSKVGRFAAESQVHFFRGPAGSAARAAICESSRWAKTSAGFSKPAVAVPSVAAPKQNNVIVEPSAGIDEPLIRGAGDSPPTLAKTIPPPKKSTPSSTASKQAVPAVAPAAGNGASKSSAPAHPTTAASKVAAEPAKKESPQPNKKPSPPSTKKVAPAPTPAPPKAQSPPTSKKSTPSSSASSKPQSPPSSKKTAPASTKTSQATTTATSAGKGSLRHHAVSDNSISFDPSSPSQLSSFFASVPPSSTPAELAPTKSLAASSSQQDPDSDSVLLPTPPPSATIVDPSLSLSTSSSASSLAKSKSSTSPSRRSPTRTGSPRKIVPYGDESIVTSTGGESSMSFADSAFGASFSETMRPNSTANKSRSPSRSLAAAEESEPLMHSINETAGGGDDEDFGKTITRGGMDFAAATVASTDEAQRSQVQGTNNTYVKSLLAVLSVAVGVAVVSYASM</sequence>
<protein>
    <recommendedName>
        <fullName evidence="10">glycogenin glucosyltransferase</fullName>
        <ecNumber evidence="10">2.4.1.186</ecNumber>
    </recommendedName>
</protein>
<comment type="caution">
    <text evidence="15">The sequence shown here is derived from an EMBL/GenBank/DDBJ whole genome shotgun (WGS) entry which is preliminary data.</text>
</comment>
<dbReference type="CDD" id="cd02537">
    <property type="entry name" value="GT8_Glycogenin"/>
    <property type="match status" value="1"/>
</dbReference>
<evidence type="ECO:0000313" key="15">
    <source>
        <dbReference type="EMBL" id="ORZ35098.1"/>
    </source>
</evidence>
<evidence type="ECO:0000256" key="1">
    <source>
        <dbReference type="ARBA" id="ARBA00001936"/>
    </source>
</evidence>
<dbReference type="FunFam" id="3.90.550.10:FF:000092">
    <property type="entry name" value="Glycogenin 2"/>
    <property type="match status" value="1"/>
</dbReference>
<dbReference type="InterPro" id="IPR002495">
    <property type="entry name" value="Glyco_trans_8"/>
</dbReference>
<feature type="compositionally biased region" description="Pro residues" evidence="14">
    <location>
        <begin position="545"/>
        <end position="554"/>
    </location>
</feature>
<feature type="region of interest" description="Disordered" evidence="14">
    <location>
        <begin position="739"/>
        <end position="781"/>
    </location>
</feature>
<keyword evidence="6" id="KW-0320">Glycogen biosynthesis</keyword>
<dbReference type="PANTHER" id="PTHR11183">
    <property type="entry name" value="GLYCOGENIN SUBFAMILY MEMBER"/>
    <property type="match status" value="1"/>
</dbReference>
<dbReference type="Proteomes" id="UP000193411">
    <property type="component" value="Unassembled WGS sequence"/>
</dbReference>
<feature type="compositionally biased region" description="Low complexity" evidence="14">
    <location>
        <begin position="644"/>
        <end position="661"/>
    </location>
</feature>
<gene>
    <name evidence="15" type="ORF">BCR44DRAFT_1435080</name>
</gene>
<evidence type="ECO:0000256" key="9">
    <source>
        <dbReference type="ARBA" id="ARBA00038162"/>
    </source>
</evidence>
<dbReference type="GO" id="GO:0005978">
    <property type="term" value="P:glycogen biosynthetic process"/>
    <property type="evidence" value="ECO:0007669"/>
    <property type="project" value="UniProtKB-KW"/>
</dbReference>